<feature type="domain" description="Aminoglycoside phosphotransferase" evidence="1">
    <location>
        <begin position="30"/>
        <end position="249"/>
    </location>
</feature>
<comment type="caution">
    <text evidence="2">The sequence shown here is derived from an EMBL/GenBank/DDBJ whole genome shotgun (WGS) entry which is preliminary data.</text>
</comment>
<dbReference type="Gene3D" id="3.90.1200.10">
    <property type="match status" value="1"/>
</dbReference>
<name>A0ABT9VTE4_9BACI</name>
<dbReference type="Proteomes" id="UP001235840">
    <property type="component" value="Unassembled WGS sequence"/>
</dbReference>
<dbReference type="Pfam" id="PF01636">
    <property type="entry name" value="APH"/>
    <property type="match status" value="1"/>
</dbReference>
<dbReference type="PANTHER" id="PTHR39179">
    <property type="entry name" value="SPORE COAT PROTEIN I"/>
    <property type="match status" value="1"/>
</dbReference>
<keyword evidence="2" id="KW-0808">Transferase</keyword>
<dbReference type="Gene3D" id="3.30.200.20">
    <property type="entry name" value="Phosphorylase Kinase, domain 1"/>
    <property type="match status" value="1"/>
</dbReference>
<protein>
    <submittedName>
        <fullName evidence="2">Ser/Thr protein kinase RdoA (MazF antagonist)</fullName>
    </submittedName>
</protein>
<dbReference type="InterPro" id="IPR011009">
    <property type="entry name" value="Kinase-like_dom_sf"/>
</dbReference>
<gene>
    <name evidence="2" type="ORF">J2S11_000158</name>
</gene>
<organism evidence="2 3">
    <name type="scientific">Caldalkalibacillus horti</name>
    <dbReference type="NCBI Taxonomy" id="77523"/>
    <lineage>
        <taxon>Bacteria</taxon>
        <taxon>Bacillati</taxon>
        <taxon>Bacillota</taxon>
        <taxon>Bacilli</taxon>
        <taxon>Bacillales</taxon>
        <taxon>Bacillaceae</taxon>
        <taxon>Caldalkalibacillus</taxon>
    </lineage>
</organism>
<reference evidence="2 3" key="1">
    <citation type="submission" date="2023-07" db="EMBL/GenBank/DDBJ databases">
        <title>Genomic Encyclopedia of Type Strains, Phase IV (KMG-IV): sequencing the most valuable type-strain genomes for metagenomic binning, comparative biology and taxonomic classification.</title>
        <authorList>
            <person name="Goeker M."/>
        </authorList>
    </citation>
    <scope>NUCLEOTIDE SEQUENCE [LARGE SCALE GENOMIC DNA]</scope>
    <source>
        <strain evidence="2 3">DSM 12751</strain>
    </source>
</reference>
<sequence>MVRIKTEQLGNVIHEQFGITVDDVHTHKKNRLYIVHAAGQKYVIKLFSNVEDLKWQSKCIKQLEERQTKGIIPFHDNLQGTSVNKLNDTTAFAMFPYVNGRALDFNIYEELRNGIGLLSHFHQKGQDIYGGKQRTLSKSFAKERIKTRLDLFKESIQGLNRGKKKSSLGLFSLLQRFEEDVTDWADWFFTHLPEYELLQLERQAQQNRQIVHFDLAPHNFLYAEEDSYYLLDYDLIQYSPVILDLSQYIHRSLLHYDWSIDVVHLLLTEYQKELKLSSEEVRLLPYFLLYPHDIIREWLGVWKQQSGFQVRNVIDLFQQLENTWDARRKFVRACQAMVK</sequence>
<evidence type="ECO:0000259" key="1">
    <source>
        <dbReference type="Pfam" id="PF01636"/>
    </source>
</evidence>
<proteinExistence type="predicted"/>
<keyword evidence="3" id="KW-1185">Reference proteome</keyword>
<evidence type="ECO:0000313" key="3">
    <source>
        <dbReference type="Proteomes" id="UP001235840"/>
    </source>
</evidence>
<dbReference type="EMBL" id="JAUSTY010000001">
    <property type="protein sequence ID" value="MDQ0164259.1"/>
    <property type="molecule type" value="Genomic_DNA"/>
</dbReference>
<dbReference type="PANTHER" id="PTHR39179:SF3">
    <property type="entry name" value="COTS-RELATED PROTEIN"/>
    <property type="match status" value="1"/>
</dbReference>
<dbReference type="InterPro" id="IPR002575">
    <property type="entry name" value="Aminoglycoside_PTrfase"/>
</dbReference>
<dbReference type="GO" id="GO:0016301">
    <property type="term" value="F:kinase activity"/>
    <property type="evidence" value="ECO:0007669"/>
    <property type="project" value="UniProtKB-KW"/>
</dbReference>
<dbReference type="RefSeq" id="WP_307389608.1">
    <property type="nucleotide sequence ID" value="NZ_BAAADK010000009.1"/>
</dbReference>
<dbReference type="SUPFAM" id="SSF56112">
    <property type="entry name" value="Protein kinase-like (PK-like)"/>
    <property type="match status" value="1"/>
</dbReference>
<keyword evidence="2" id="KW-0418">Kinase</keyword>
<evidence type="ECO:0000313" key="2">
    <source>
        <dbReference type="EMBL" id="MDQ0164259.1"/>
    </source>
</evidence>
<accession>A0ABT9VTE4</accession>
<dbReference type="InterPro" id="IPR047175">
    <property type="entry name" value="CotS-like"/>
</dbReference>